<dbReference type="InterPro" id="IPR001015">
    <property type="entry name" value="Ferrochelatase"/>
</dbReference>
<dbReference type="Proteomes" id="UP000317663">
    <property type="component" value="Unassembled WGS sequence"/>
</dbReference>
<comment type="catalytic activity">
    <reaction evidence="9 10">
        <text>heme b + 2 H(+) = protoporphyrin IX + Fe(2+)</text>
        <dbReference type="Rhea" id="RHEA:22584"/>
        <dbReference type="ChEBI" id="CHEBI:15378"/>
        <dbReference type="ChEBI" id="CHEBI:29033"/>
        <dbReference type="ChEBI" id="CHEBI:57306"/>
        <dbReference type="ChEBI" id="CHEBI:60344"/>
        <dbReference type="EC" id="4.98.1.1"/>
    </reaction>
</comment>
<keyword evidence="2 9" id="KW-0963">Cytoplasm</keyword>
<feature type="binding site" evidence="9">
    <location>
        <position position="275"/>
    </location>
    <ligand>
        <name>Fe(2+)</name>
        <dbReference type="ChEBI" id="CHEBI:29033"/>
    </ligand>
</feature>
<reference evidence="11 12" key="1">
    <citation type="journal article" date="2019" name="Environ. Microbiol.">
        <title>Species interactions and distinct microbial communities in high Arctic permafrost affected cryosols are associated with the CH4 and CO2 gas fluxes.</title>
        <authorList>
            <person name="Altshuler I."/>
            <person name="Hamel J."/>
            <person name="Turney S."/>
            <person name="Magnuson E."/>
            <person name="Levesque R."/>
            <person name="Greer C."/>
            <person name="Whyte L.G."/>
        </authorList>
    </citation>
    <scope>NUCLEOTIDE SEQUENCE [LARGE SCALE GENOMIC DNA]</scope>
    <source>
        <strain evidence="11 12">E4</strain>
    </source>
</reference>
<dbReference type="FunFam" id="3.40.50.1400:FF:000004">
    <property type="entry name" value="Ferrochelatase"/>
    <property type="match status" value="1"/>
</dbReference>
<evidence type="ECO:0000313" key="11">
    <source>
        <dbReference type="EMBL" id="TPG64128.1"/>
    </source>
</evidence>
<gene>
    <name evidence="9" type="primary">hemH</name>
    <name evidence="11" type="ORF">EAH77_04720</name>
</gene>
<keyword evidence="12" id="KW-1185">Reference proteome</keyword>
<sequence length="320" mass="36020">MMQTKFGVLLVNLGTPEAPTPQAVRKYLAEFLSDIRVVDTSRLIWLPILYGVVLPLRSTRVSKLYKAVWMEEGSPLMVFSRRQQKALAERLPGTPVELAMSYGNPSMQDAIGKLLAQGVTKMVVLPLYPQYSCSTSAAVFDGVARVLKEQRRLPSVSFIRDYAEHPAYISALKATVLRSFAERGEPDRLILSFHGIPKRFVALGDDYEQRCHDTAQALTEALGLPTGKIMLTFQSRFGREPWLTPYTDETLKGLPAQGIKNIQIMCPGFASDCLETLEEIKEENREIFMHAGGERFDYIDALNDQPEHIDLLQQLVTQHF</sequence>
<evidence type="ECO:0000313" key="12">
    <source>
        <dbReference type="Proteomes" id="UP000317663"/>
    </source>
</evidence>
<dbReference type="EMBL" id="RCZD01000002">
    <property type="protein sequence ID" value="TPG64128.1"/>
    <property type="molecule type" value="Genomic_DNA"/>
</dbReference>
<comment type="subcellular location">
    <subcellularLocation>
        <location evidence="9 10">Cytoplasm</location>
    </subcellularLocation>
</comment>
<dbReference type="NCBIfam" id="TIGR00109">
    <property type="entry name" value="hemH"/>
    <property type="match status" value="1"/>
</dbReference>
<dbReference type="Pfam" id="PF00762">
    <property type="entry name" value="Ferrochelatase"/>
    <property type="match status" value="1"/>
</dbReference>
<keyword evidence="7 9" id="KW-0627">Porphyrin biosynthesis</keyword>
<evidence type="ECO:0000256" key="3">
    <source>
        <dbReference type="ARBA" id="ARBA00022723"/>
    </source>
</evidence>
<name>A0A502GRT6_9GAMM</name>
<dbReference type="GO" id="GO:0046872">
    <property type="term" value="F:metal ion binding"/>
    <property type="evidence" value="ECO:0007669"/>
    <property type="project" value="UniProtKB-KW"/>
</dbReference>
<comment type="pathway">
    <text evidence="9 10">Porphyrin-containing compound metabolism; protoheme biosynthesis; protoheme from protoporphyrin-IX: step 1/1.</text>
</comment>
<keyword evidence="5 9" id="KW-0350">Heme biosynthesis</keyword>
<dbReference type="OrthoDB" id="9809741at2"/>
<protein>
    <recommendedName>
        <fullName evidence="9 10">Ferrochelatase</fullName>
        <ecNumber evidence="9 10">4.98.1.1</ecNumber>
    </recommendedName>
    <alternativeName>
        <fullName evidence="9">Heme synthase</fullName>
    </alternativeName>
    <alternativeName>
        <fullName evidence="9">Protoheme ferro-lyase</fullName>
    </alternativeName>
</protein>
<evidence type="ECO:0000256" key="2">
    <source>
        <dbReference type="ARBA" id="ARBA00022490"/>
    </source>
</evidence>
<dbReference type="SUPFAM" id="SSF53800">
    <property type="entry name" value="Chelatase"/>
    <property type="match status" value="1"/>
</dbReference>
<evidence type="ECO:0000256" key="1">
    <source>
        <dbReference type="ARBA" id="ARBA00007718"/>
    </source>
</evidence>
<keyword evidence="3 9" id="KW-0479">Metal-binding</keyword>
<dbReference type="AlphaFoldDB" id="A0A502GRT6"/>
<dbReference type="GO" id="GO:0006783">
    <property type="term" value="P:heme biosynthetic process"/>
    <property type="evidence" value="ECO:0007669"/>
    <property type="project" value="UniProtKB-UniRule"/>
</dbReference>
<evidence type="ECO:0000256" key="10">
    <source>
        <dbReference type="RuleBase" id="RU000607"/>
    </source>
</evidence>
<dbReference type="PANTHER" id="PTHR11108">
    <property type="entry name" value="FERROCHELATASE"/>
    <property type="match status" value="1"/>
</dbReference>
<keyword evidence="4 9" id="KW-0408">Iron</keyword>
<dbReference type="InterPro" id="IPR019772">
    <property type="entry name" value="Ferrochelatase_AS"/>
</dbReference>
<dbReference type="HAMAP" id="MF_00323">
    <property type="entry name" value="Ferrochelatase"/>
    <property type="match status" value="1"/>
</dbReference>
<evidence type="ECO:0000256" key="8">
    <source>
        <dbReference type="ARBA" id="ARBA00024536"/>
    </source>
</evidence>
<keyword evidence="6 9" id="KW-0456">Lyase</keyword>
<dbReference type="InterPro" id="IPR033644">
    <property type="entry name" value="Ferrochelatase_C"/>
</dbReference>
<comment type="similarity">
    <text evidence="1 9 10">Belongs to the ferrochelatase family.</text>
</comment>
<comment type="caution">
    <text evidence="11">The sequence shown here is derived from an EMBL/GenBank/DDBJ whole genome shotgun (WGS) entry which is preliminary data.</text>
</comment>
<evidence type="ECO:0000256" key="7">
    <source>
        <dbReference type="ARBA" id="ARBA00023244"/>
    </source>
</evidence>
<accession>A0A502GRT6</accession>
<evidence type="ECO:0000256" key="9">
    <source>
        <dbReference type="HAMAP-Rule" id="MF_00323"/>
    </source>
</evidence>
<comment type="function">
    <text evidence="9 10">Catalyzes the ferrous insertion into protoporphyrin IX.</text>
</comment>
<proteinExistence type="inferred from homology"/>
<evidence type="ECO:0000256" key="6">
    <source>
        <dbReference type="ARBA" id="ARBA00023239"/>
    </source>
</evidence>
<dbReference type="GO" id="GO:0005737">
    <property type="term" value="C:cytoplasm"/>
    <property type="evidence" value="ECO:0007669"/>
    <property type="project" value="UniProtKB-SubCell"/>
</dbReference>
<evidence type="ECO:0000256" key="5">
    <source>
        <dbReference type="ARBA" id="ARBA00023133"/>
    </source>
</evidence>
<organism evidence="11 12">
    <name type="scientific">Ewingella americana</name>
    <dbReference type="NCBI Taxonomy" id="41202"/>
    <lineage>
        <taxon>Bacteria</taxon>
        <taxon>Pseudomonadati</taxon>
        <taxon>Pseudomonadota</taxon>
        <taxon>Gammaproteobacteria</taxon>
        <taxon>Enterobacterales</taxon>
        <taxon>Yersiniaceae</taxon>
        <taxon>Ewingella</taxon>
    </lineage>
</organism>
<dbReference type="PROSITE" id="PS00534">
    <property type="entry name" value="FERROCHELATASE"/>
    <property type="match status" value="1"/>
</dbReference>
<comment type="catalytic activity">
    <reaction evidence="8">
        <text>Fe-coproporphyrin III + 2 H(+) = coproporphyrin III + Fe(2+)</text>
        <dbReference type="Rhea" id="RHEA:49572"/>
        <dbReference type="ChEBI" id="CHEBI:15378"/>
        <dbReference type="ChEBI" id="CHEBI:29033"/>
        <dbReference type="ChEBI" id="CHEBI:68438"/>
        <dbReference type="ChEBI" id="CHEBI:131725"/>
        <dbReference type="EC" id="4.99.1.9"/>
    </reaction>
    <physiologicalReaction direction="right-to-left" evidence="8">
        <dbReference type="Rhea" id="RHEA:49574"/>
    </physiologicalReaction>
</comment>
<dbReference type="RefSeq" id="WP_140470644.1">
    <property type="nucleotide sequence ID" value="NZ_RCZD01000002.1"/>
</dbReference>
<dbReference type="Gene3D" id="3.40.50.1400">
    <property type="match status" value="2"/>
</dbReference>
<evidence type="ECO:0000256" key="4">
    <source>
        <dbReference type="ARBA" id="ARBA00023004"/>
    </source>
</evidence>
<dbReference type="PANTHER" id="PTHR11108:SF1">
    <property type="entry name" value="FERROCHELATASE, MITOCHONDRIAL"/>
    <property type="match status" value="1"/>
</dbReference>
<dbReference type="CDD" id="cd00419">
    <property type="entry name" value="Ferrochelatase_C"/>
    <property type="match status" value="1"/>
</dbReference>
<dbReference type="GO" id="GO:0004325">
    <property type="term" value="F:ferrochelatase activity"/>
    <property type="evidence" value="ECO:0007669"/>
    <property type="project" value="UniProtKB-UniRule"/>
</dbReference>
<dbReference type="UniPathway" id="UPA00252">
    <property type="reaction ID" value="UER00325"/>
</dbReference>
<dbReference type="EC" id="4.98.1.1" evidence="9 10"/>
<feature type="binding site" evidence="9">
    <location>
        <position position="194"/>
    </location>
    <ligand>
        <name>Fe(2+)</name>
        <dbReference type="ChEBI" id="CHEBI:29033"/>
    </ligand>
</feature>
<dbReference type="InterPro" id="IPR033659">
    <property type="entry name" value="Ferrochelatase_N"/>
</dbReference>
<dbReference type="CDD" id="cd03411">
    <property type="entry name" value="Ferrochelatase_N"/>
    <property type="match status" value="1"/>
</dbReference>